<dbReference type="EMBL" id="JAVDXU010000002">
    <property type="protein sequence ID" value="MDR7270761.1"/>
    <property type="molecule type" value="Genomic_DNA"/>
</dbReference>
<accession>A0ABU1YS05</accession>
<reference evidence="1 2" key="1">
    <citation type="submission" date="2023-07" db="EMBL/GenBank/DDBJ databases">
        <title>Sorghum-associated microbial communities from plants grown in Nebraska, USA.</title>
        <authorList>
            <person name="Schachtman D."/>
        </authorList>
    </citation>
    <scope>NUCLEOTIDE SEQUENCE [LARGE SCALE GENOMIC DNA]</scope>
    <source>
        <strain evidence="1 2">BE314</strain>
    </source>
</reference>
<sequence>MASVIKLAVPAELLSLVRLAQLLQALEGQGHAAHPHQYQLLVQKLGAELREQQGHEMLAGLLDHFPAAAEVYENLQYGHAGLVRAPLEMSLSSELAARELLGRMKKKA</sequence>
<keyword evidence="2" id="KW-1185">Reference proteome</keyword>
<organism evidence="1 2">
    <name type="scientific">Roseateles saccharophilus</name>
    <name type="common">Pseudomonas saccharophila</name>
    <dbReference type="NCBI Taxonomy" id="304"/>
    <lineage>
        <taxon>Bacteria</taxon>
        <taxon>Pseudomonadati</taxon>
        <taxon>Pseudomonadota</taxon>
        <taxon>Betaproteobacteria</taxon>
        <taxon>Burkholderiales</taxon>
        <taxon>Sphaerotilaceae</taxon>
        <taxon>Roseateles</taxon>
    </lineage>
</organism>
<gene>
    <name evidence="1" type="ORF">J2X20_003419</name>
</gene>
<dbReference type="Proteomes" id="UP001180453">
    <property type="component" value="Unassembled WGS sequence"/>
</dbReference>
<protein>
    <submittedName>
        <fullName evidence="1">Uncharacterized protein</fullName>
    </submittedName>
</protein>
<comment type="caution">
    <text evidence="1">The sequence shown here is derived from an EMBL/GenBank/DDBJ whole genome shotgun (WGS) entry which is preliminary data.</text>
</comment>
<dbReference type="RefSeq" id="WP_310267011.1">
    <property type="nucleotide sequence ID" value="NZ_JAVDXU010000002.1"/>
</dbReference>
<proteinExistence type="predicted"/>
<name>A0ABU1YS05_ROSSA</name>
<evidence type="ECO:0000313" key="2">
    <source>
        <dbReference type="Proteomes" id="UP001180453"/>
    </source>
</evidence>
<evidence type="ECO:0000313" key="1">
    <source>
        <dbReference type="EMBL" id="MDR7270761.1"/>
    </source>
</evidence>